<dbReference type="InterPro" id="IPR001119">
    <property type="entry name" value="SLH_dom"/>
</dbReference>
<evidence type="ECO:0000259" key="2">
    <source>
        <dbReference type="PROSITE" id="PS51272"/>
    </source>
</evidence>
<accession>F8F640</accession>
<feature type="signal peptide" evidence="1">
    <location>
        <begin position="1"/>
        <end position="27"/>
    </location>
</feature>
<dbReference type="HOGENOM" id="CLU_1946658_0_0_9"/>
<dbReference type="EMBL" id="CP002869">
    <property type="protein sequence ID" value="AEI41928.1"/>
    <property type="molecule type" value="Genomic_DNA"/>
</dbReference>
<dbReference type="AlphaFoldDB" id="F8F640"/>
<reference evidence="4" key="1">
    <citation type="submission" date="2011-06" db="EMBL/GenBank/DDBJ databases">
        <title>Complete genome sequence of Paenibacillus mucilaginosus KNP414.</title>
        <authorList>
            <person name="Wang J."/>
            <person name="Hu S."/>
            <person name="Hu X."/>
            <person name="Zhang B."/>
            <person name="Dong D."/>
            <person name="Zhang S."/>
            <person name="Zhao K."/>
            <person name="Wu D."/>
        </authorList>
    </citation>
    <scope>NUCLEOTIDE SEQUENCE [LARGE SCALE GENOMIC DNA]</scope>
    <source>
        <strain evidence="4">KNP414</strain>
    </source>
</reference>
<dbReference type="RefSeq" id="WP_013917087.1">
    <property type="nucleotide sequence ID" value="NC_015690.1"/>
</dbReference>
<feature type="domain" description="SLH" evidence="2">
    <location>
        <begin position="32"/>
        <end position="95"/>
    </location>
</feature>
<organism evidence="3 4">
    <name type="scientific">Paenibacillus mucilaginosus (strain KNP414)</name>
    <dbReference type="NCBI Taxonomy" id="1036673"/>
    <lineage>
        <taxon>Bacteria</taxon>
        <taxon>Bacillati</taxon>
        <taxon>Bacillota</taxon>
        <taxon>Bacilli</taxon>
        <taxon>Bacillales</taxon>
        <taxon>Paenibacillaceae</taxon>
        <taxon>Paenibacillus</taxon>
    </lineage>
</organism>
<dbReference type="PROSITE" id="PS51272">
    <property type="entry name" value="SLH"/>
    <property type="match status" value="1"/>
</dbReference>
<evidence type="ECO:0000313" key="3">
    <source>
        <dbReference type="EMBL" id="AEI41928.1"/>
    </source>
</evidence>
<dbReference type="Pfam" id="PF00395">
    <property type="entry name" value="SLH"/>
    <property type="match status" value="1"/>
</dbReference>
<evidence type="ECO:0000313" key="4">
    <source>
        <dbReference type="Proteomes" id="UP000006620"/>
    </source>
</evidence>
<name>F8F640_PAEMK</name>
<dbReference type="Proteomes" id="UP000006620">
    <property type="component" value="Chromosome"/>
</dbReference>
<dbReference type="KEGG" id="pms:KNP414_03370"/>
<keyword evidence="1" id="KW-0732">Signal</keyword>
<sequence>MKTPAEQFGVLAAAVLAASFTTFGETAAVEAQAAKSFTDIEAHWSKESVSAAVTKGYVDGYEDGSFKPDKSVTHAEFIKLIADALKMKISNTANQNNWFDPYVTALIQAGIYTNDFTSEQWESPFLVSI</sequence>
<proteinExistence type="predicted"/>
<protein>
    <submittedName>
        <fullName evidence="3">S-layer domain protein</fullName>
    </submittedName>
</protein>
<gene>
    <name evidence="3" type="ordered locus">KNP414_03370</name>
</gene>
<reference evidence="3 4" key="2">
    <citation type="journal article" date="2013" name="Genome Announc.">
        <title>Genome Sequence of Growth-Improving Paenibacillus mucilaginosus Strain KNP414.</title>
        <authorList>
            <person name="Lu J.J."/>
            <person name="Wang J.F."/>
            <person name="Hu X.F."/>
        </authorList>
    </citation>
    <scope>NUCLEOTIDE SEQUENCE [LARGE SCALE GENOMIC DNA]</scope>
    <source>
        <strain evidence="3 4">KNP414</strain>
    </source>
</reference>
<feature type="chain" id="PRO_5039404139" evidence="1">
    <location>
        <begin position="28"/>
        <end position="129"/>
    </location>
</feature>
<evidence type="ECO:0000256" key="1">
    <source>
        <dbReference type="SAM" id="SignalP"/>
    </source>
</evidence>